<dbReference type="AlphaFoldDB" id="A0A8R1Y9Q3"/>
<keyword evidence="1" id="KW-0812">Transmembrane</keyword>
<reference evidence="2" key="2">
    <citation type="submission" date="2022-06" db="UniProtKB">
        <authorList>
            <consortium name="EnsemblMetazoa"/>
        </authorList>
    </citation>
    <scope>IDENTIFICATION</scope>
</reference>
<dbReference type="Pfam" id="PF15086">
    <property type="entry name" value="UPF0542"/>
    <property type="match status" value="1"/>
</dbReference>
<organism evidence="2 3">
    <name type="scientific">Onchocerca volvulus</name>
    <dbReference type="NCBI Taxonomy" id="6282"/>
    <lineage>
        <taxon>Eukaryota</taxon>
        <taxon>Metazoa</taxon>
        <taxon>Ecdysozoa</taxon>
        <taxon>Nematoda</taxon>
        <taxon>Chromadorea</taxon>
        <taxon>Rhabditida</taxon>
        <taxon>Spirurina</taxon>
        <taxon>Spiruromorpha</taxon>
        <taxon>Filarioidea</taxon>
        <taxon>Onchocercidae</taxon>
        <taxon>Onchocerca</taxon>
    </lineage>
</organism>
<keyword evidence="1" id="KW-1133">Transmembrane helix</keyword>
<keyword evidence="3" id="KW-1185">Reference proteome</keyword>
<protein>
    <submittedName>
        <fullName evidence="2">Small integral membrane protein 15</fullName>
    </submittedName>
</protein>
<evidence type="ECO:0000313" key="2">
    <source>
        <dbReference type="EnsemblMetazoa" id="OVOC9732.1"/>
    </source>
</evidence>
<dbReference type="EMBL" id="CMVM020000291">
    <property type="status" value="NOT_ANNOTATED_CDS"/>
    <property type="molecule type" value="Genomic_DNA"/>
</dbReference>
<dbReference type="Proteomes" id="UP000024404">
    <property type="component" value="Unassembled WGS sequence"/>
</dbReference>
<reference evidence="3" key="1">
    <citation type="submission" date="2013-10" db="EMBL/GenBank/DDBJ databases">
        <title>Genome sequencing of Onchocerca volvulus.</title>
        <authorList>
            <person name="Cotton J."/>
            <person name="Tsai J."/>
            <person name="Stanley E."/>
            <person name="Tracey A."/>
            <person name="Holroyd N."/>
            <person name="Lustigman S."/>
            <person name="Berriman M."/>
        </authorList>
    </citation>
    <scope>NUCLEOTIDE SEQUENCE</scope>
</reference>
<feature type="transmembrane region" description="Helical" evidence="1">
    <location>
        <begin position="27"/>
        <end position="47"/>
    </location>
</feature>
<accession>A0A8R1Y9Q3</accession>
<dbReference type="EnsemblMetazoa" id="OVOC9732.1">
    <property type="protein sequence ID" value="OVOC9732.1"/>
    <property type="gene ID" value="WBGene00246541"/>
</dbReference>
<dbReference type="InterPro" id="IPR027877">
    <property type="entry name" value="Smim15"/>
</dbReference>
<keyword evidence="1" id="KW-0472">Membrane</keyword>
<name>A0A8R1Y9Q3_ONCVO</name>
<sequence length="99" mass="11757">MFDILKDYLLKRLIPVVLWVTDDPSSFFVTLLLFITPFLLLTVVLSWKLRKAIKTVFPELMLNSPDFKGLPIKNTIRRKETWKVTEKQFATQEERMNKL</sequence>
<evidence type="ECO:0000256" key="1">
    <source>
        <dbReference type="SAM" id="Phobius"/>
    </source>
</evidence>
<evidence type="ECO:0000313" key="3">
    <source>
        <dbReference type="Proteomes" id="UP000024404"/>
    </source>
</evidence>
<proteinExistence type="predicted"/>